<dbReference type="OrthoDB" id="2016285at2759"/>
<dbReference type="Gene3D" id="3.40.50.150">
    <property type="entry name" value="Vaccinia Virus protein VP39"/>
    <property type="match status" value="1"/>
</dbReference>
<evidence type="ECO:0000256" key="1">
    <source>
        <dbReference type="SAM" id="Coils"/>
    </source>
</evidence>
<evidence type="ECO:0000313" key="2">
    <source>
        <dbReference type="EMBL" id="PQQ18753.1"/>
    </source>
</evidence>
<evidence type="ECO:0000313" key="3">
    <source>
        <dbReference type="Proteomes" id="UP000250321"/>
    </source>
</evidence>
<keyword evidence="3" id="KW-1185">Reference proteome</keyword>
<dbReference type="InterPro" id="IPR029063">
    <property type="entry name" value="SAM-dependent_MTases_sf"/>
</dbReference>
<comment type="caution">
    <text evidence="2">The sequence shown here is derived from an EMBL/GenBank/DDBJ whole genome shotgun (WGS) entry which is preliminary data.</text>
</comment>
<reference evidence="2 3" key="1">
    <citation type="submission" date="2018-02" db="EMBL/GenBank/DDBJ databases">
        <title>Draft genome of wild Prunus yedoensis var. nudiflora.</title>
        <authorList>
            <person name="Baek S."/>
            <person name="Kim J.-H."/>
            <person name="Choi K."/>
            <person name="Kim G.-B."/>
            <person name="Cho A."/>
            <person name="Jang H."/>
            <person name="Shin C.-H."/>
            <person name="Yu H.-J."/>
            <person name="Mun J.-H."/>
        </authorList>
    </citation>
    <scope>NUCLEOTIDE SEQUENCE [LARGE SCALE GENOMIC DNA]</scope>
    <source>
        <strain evidence="3">cv. Jeju island</strain>
        <tissue evidence="2">Leaf</tissue>
    </source>
</reference>
<dbReference type="AlphaFoldDB" id="A0A314ZK20"/>
<accession>A0A314ZK20</accession>
<dbReference type="Proteomes" id="UP000250321">
    <property type="component" value="Unassembled WGS sequence"/>
</dbReference>
<organism evidence="2 3">
    <name type="scientific">Prunus yedoensis var. nudiflora</name>
    <dbReference type="NCBI Taxonomy" id="2094558"/>
    <lineage>
        <taxon>Eukaryota</taxon>
        <taxon>Viridiplantae</taxon>
        <taxon>Streptophyta</taxon>
        <taxon>Embryophyta</taxon>
        <taxon>Tracheophyta</taxon>
        <taxon>Spermatophyta</taxon>
        <taxon>Magnoliopsida</taxon>
        <taxon>eudicotyledons</taxon>
        <taxon>Gunneridae</taxon>
        <taxon>Pentapetalae</taxon>
        <taxon>rosids</taxon>
        <taxon>fabids</taxon>
        <taxon>Rosales</taxon>
        <taxon>Rosaceae</taxon>
        <taxon>Amygdaloideae</taxon>
        <taxon>Amygdaleae</taxon>
        <taxon>Prunus</taxon>
    </lineage>
</organism>
<keyword evidence="1" id="KW-0175">Coiled coil</keyword>
<proteinExistence type="predicted"/>
<name>A0A314ZK20_PRUYE</name>
<dbReference type="EMBL" id="PJQY01000098">
    <property type="protein sequence ID" value="PQQ18753.1"/>
    <property type="molecule type" value="Genomic_DNA"/>
</dbReference>
<protein>
    <submittedName>
        <fullName evidence="2">Uncharacterized protein</fullName>
    </submittedName>
</protein>
<sequence>MALLTNSLLVLPQQLGPSRTQSPATIHFNHSQRCHHFCRATSSVSLWFCNGKRKVKSLKTKASKADKQEVKLEEKKEEEEEEFQVLTAMKSGYNDIVIVDTPTSRMLLLDSSQNVHSIVYKHQKWTASYWDEFASLPAIVPEGPIAILGLGGGTAAHLMLDLWPSLQLEGWEIDQILQEVTTWLELKDQLMPNGRLMVNCGGVDGASDVRDGTAHPKNISSDDSWLQNSTIKALSKAFPGQVGLVCLLDTLVVMRFPACNI</sequence>
<dbReference type="SUPFAM" id="SSF53335">
    <property type="entry name" value="S-adenosyl-L-methionine-dependent methyltransferases"/>
    <property type="match status" value="1"/>
</dbReference>
<feature type="coiled-coil region" evidence="1">
    <location>
        <begin position="55"/>
        <end position="89"/>
    </location>
</feature>
<gene>
    <name evidence="2" type="ORF">Pyn_16074</name>
</gene>